<evidence type="ECO:0000256" key="3">
    <source>
        <dbReference type="ARBA" id="ARBA00022679"/>
    </source>
</evidence>
<dbReference type="RefSeq" id="WP_074556125.1">
    <property type="nucleotide sequence ID" value="NZ_CP119563.1"/>
</dbReference>
<evidence type="ECO:0000256" key="5">
    <source>
        <dbReference type="ARBA" id="ARBA00047942"/>
    </source>
</evidence>
<reference evidence="6 7" key="1">
    <citation type="submission" date="2016-10" db="EMBL/GenBank/DDBJ databases">
        <authorList>
            <person name="de Groot N.N."/>
        </authorList>
    </citation>
    <scope>NUCLEOTIDE SEQUENCE [LARGE SCALE GENOMIC DNA]</scope>
    <source>
        <strain evidence="7">DSM 938 / 37b4</strain>
    </source>
</reference>
<dbReference type="Proteomes" id="UP000183812">
    <property type="component" value="Unassembled WGS sequence"/>
</dbReference>
<dbReference type="Pfam" id="PF02086">
    <property type="entry name" value="MethyltransfD12"/>
    <property type="match status" value="1"/>
</dbReference>
<evidence type="ECO:0000313" key="6">
    <source>
        <dbReference type="EMBL" id="SDG17423.1"/>
    </source>
</evidence>
<keyword evidence="3 6" id="KW-0808">Transferase</keyword>
<comment type="catalytic activity">
    <reaction evidence="5">
        <text>a 2'-deoxyadenosine in DNA + S-adenosyl-L-methionine = an N(6)-methyl-2'-deoxyadenosine in DNA + S-adenosyl-L-homocysteine + H(+)</text>
        <dbReference type="Rhea" id="RHEA:15197"/>
        <dbReference type="Rhea" id="RHEA-COMP:12418"/>
        <dbReference type="Rhea" id="RHEA-COMP:12419"/>
        <dbReference type="ChEBI" id="CHEBI:15378"/>
        <dbReference type="ChEBI" id="CHEBI:57856"/>
        <dbReference type="ChEBI" id="CHEBI:59789"/>
        <dbReference type="ChEBI" id="CHEBI:90615"/>
        <dbReference type="ChEBI" id="CHEBI:90616"/>
        <dbReference type="EC" id="2.1.1.72"/>
    </reaction>
</comment>
<keyword evidence="2 6" id="KW-0489">Methyltransferase</keyword>
<keyword evidence="4" id="KW-0949">S-adenosyl-L-methionine</keyword>
<dbReference type="GO" id="GO:0003676">
    <property type="term" value="F:nucleic acid binding"/>
    <property type="evidence" value="ECO:0007669"/>
    <property type="project" value="InterPro"/>
</dbReference>
<dbReference type="OrthoDB" id="9805629at2"/>
<dbReference type="GO" id="GO:0009307">
    <property type="term" value="P:DNA restriction-modification system"/>
    <property type="evidence" value="ECO:0007669"/>
    <property type="project" value="InterPro"/>
</dbReference>
<name>A0A1G7S361_RHOCA</name>
<dbReference type="EC" id="2.1.1.72" evidence="1"/>
<dbReference type="InterPro" id="IPR012327">
    <property type="entry name" value="MeTrfase_D12"/>
</dbReference>
<evidence type="ECO:0000256" key="2">
    <source>
        <dbReference type="ARBA" id="ARBA00022603"/>
    </source>
</evidence>
<sequence length="342" mass="38495">MSYRYIGNKSRLLRPIVDRIGGIVQKGAVVADLMCGTASVSEALRVAGYRVVASDMMSYAFHHACIRLKLDRPPTFAAVSKDGYLGVLKHLESLPSTFGHFFREYSPEGQPNNGERPRMYFSPENAASIDSITQQINEWRSLGKITDLENSLLRHDLVLAANRVANIAGTYGHYRSTWSNSSLTQLTLRPSTFLWGISTDHDVYQGQAEDLAQAISADLCYIDPPYMKRQYAANYHIIETIARGDAPEAVGVSGLRPWRDQYSDFCSKVRVRDSFRKIIGGMQCQTFLISYSEDGLLSKEELMELFAEFGRVDFERLIHQRFKSNVGGEGGTVEEYLFKITK</sequence>
<dbReference type="EMBL" id="FNAY01000036">
    <property type="protein sequence ID" value="SDG17423.1"/>
    <property type="molecule type" value="Genomic_DNA"/>
</dbReference>
<dbReference type="AlphaFoldDB" id="A0A1G7S361"/>
<organism evidence="6 7">
    <name type="scientific">Rhodobacter capsulatus</name>
    <name type="common">Rhodopseudomonas capsulata</name>
    <dbReference type="NCBI Taxonomy" id="1061"/>
    <lineage>
        <taxon>Bacteria</taxon>
        <taxon>Pseudomonadati</taxon>
        <taxon>Pseudomonadota</taxon>
        <taxon>Alphaproteobacteria</taxon>
        <taxon>Rhodobacterales</taxon>
        <taxon>Rhodobacter group</taxon>
        <taxon>Rhodobacter</taxon>
    </lineage>
</organism>
<dbReference type="SUPFAM" id="SSF53335">
    <property type="entry name" value="S-adenosyl-L-methionine-dependent methyltransferases"/>
    <property type="match status" value="1"/>
</dbReference>
<dbReference type="InterPro" id="IPR002052">
    <property type="entry name" value="DNA_methylase_N6_adenine_CS"/>
</dbReference>
<dbReference type="GO" id="GO:0009007">
    <property type="term" value="F:site-specific DNA-methyltransferase (adenine-specific) activity"/>
    <property type="evidence" value="ECO:0007669"/>
    <property type="project" value="UniProtKB-EC"/>
</dbReference>
<protein>
    <recommendedName>
        <fullName evidence="1">site-specific DNA-methyltransferase (adenine-specific)</fullName>
        <ecNumber evidence="1">2.1.1.72</ecNumber>
    </recommendedName>
</protein>
<accession>A0A1G7S361</accession>
<dbReference type="GO" id="GO:0032259">
    <property type="term" value="P:methylation"/>
    <property type="evidence" value="ECO:0007669"/>
    <property type="project" value="UniProtKB-KW"/>
</dbReference>
<dbReference type="PRINTS" id="PR00505">
    <property type="entry name" value="D12N6MTFRASE"/>
</dbReference>
<evidence type="ECO:0000256" key="1">
    <source>
        <dbReference type="ARBA" id="ARBA00011900"/>
    </source>
</evidence>
<dbReference type="InterPro" id="IPR029063">
    <property type="entry name" value="SAM-dependent_MTases_sf"/>
</dbReference>
<evidence type="ECO:0000256" key="4">
    <source>
        <dbReference type="ARBA" id="ARBA00022691"/>
    </source>
</evidence>
<proteinExistence type="predicted"/>
<evidence type="ECO:0000313" key="7">
    <source>
        <dbReference type="Proteomes" id="UP000183812"/>
    </source>
</evidence>
<dbReference type="PROSITE" id="PS00092">
    <property type="entry name" value="N6_MTASE"/>
    <property type="match status" value="1"/>
</dbReference>
<gene>
    <name evidence="6" type="ORF">SAMN04244550_03539</name>
</gene>